<dbReference type="GO" id="GO:0003677">
    <property type="term" value="F:DNA binding"/>
    <property type="evidence" value="ECO:0007669"/>
    <property type="project" value="UniProtKB-KW"/>
</dbReference>
<keyword evidence="2" id="KW-0238">DNA-binding</keyword>
<evidence type="ECO:0000256" key="1">
    <source>
        <dbReference type="SAM" id="MobiDB-lite"/>
    </source>
</evidence>
<dbReference type="AlphaFoldDB" id="A0A4P6KHP3"/>
<feature type="region of interest" description="Disordered" evidence="1">
    <location>
        <begin position="22"/>
        <end position="55"/>
    </location>
</feature>
<dbReference type="PANTHER" id="PTHR38479">
    <property type="entry name" value="LMO0824 PROTEIN"/>
    <property type="match status" value="1"/>
</dbReference>
<dbReference type="InterPro" id="IPR009351">
    <property type="entry name" value="AlkZ-like"/>
</dbReference>
<dbReference type="Proteomes" id="UP000289260">
    <property type="component" value="Chromosome"/>
</dbReference>
<accession>A0A4P6KHP3</accession>
<sequence length="415" mass="43799">MNPVLTSADVLAMRMRALGLVPGAPVERRPGSDTNGATGPDGATGTDAGSGSDSGADRIAAVARHMLALQGQDWRSSRWALGVRAAHLAGDETTLAHVAAAFTEGRVVRTWPMRGTIHVVPAEDIGWVQSIAGARPLAGAAKRRAVLGLSDALLERLVEVSVQALRGGDGLSRGQLAETWTDAGIEWRSNWRYHVIWWLCQNGVAVFGPTDGVAEPRLVLAEEWIRDARTPEHPAAELAARYAAGRGPVRAKDLAWWAGIPAADAALGLDAAVEQGRLTRMRLADTTGAAGALWAPSDALETGSPVPEWLLLPAFDEHLLGYALRDPQLDPAHFERIVPGRNGMFLATVLHRGRVAGTWKRAARAGGGIEVAALPGARIDLEALAPEAGRWAAFHGLEPGPIRHADAASAGRDGL</sequence>
<dbReference type="PANTHER" id="PTHR38479:SF2">
    <property type="entry name" value="WINGED HELIX DNA-BINDING DOMAIN-CONTAINING PROTEIN"/>
    <property type="match status" value="1"/>
</dbReference>
<protein>
    <submittedName>
        <fullName evidence="2">Winged helix DNA-binding domain-containing protein</fullName>
    </submittedName>
</protein>
<feature type="compositionally biased region" description="Low complexity" evidence="1">
    <location>
        <begin position="36"/>
        <end position="54"/>
    </location>
</feature>
<dbReference type="OrthoDB" id="9148135at2"/>
<dbReference type="Pfam" id="PF06224">
    <property type="entry name" value="AlkZ-like"/>
    <property type="match status" value="1"/>
</dbReference>
<dbReference type="EMBL" id="CP035806">
    <property type="protein sequence ID" value="QBE49803.1"/>
    <property type="molecule type" value="Genomic_DNA"/>
</dbReference>
<dbReference type="RefSeq" id="WP_130110916.1">
    <property type="nucleotide sequence ID" value="NZ_CP035806.1"/>
</dbReference>
<evidence type="ECO:0000313" key="2">
    <source>
        <dbReference type="EMBL" id="QBE49803.1"/>
    </source>
</evidence>
<proteinExistence type="predicted"/>
<evidence type="ECO:0000313" key="3">
    <source>
        <dbReference type="Proteomes" id="UP000289260"/>
    </source>
</evidence>
<reference evidence="2 3" key="1">
    <citation type="submission" date="2019-02" db="EMBL/GenBank/DDBJ databases">
        <authorList>
            <person name="Sun L."/>
            <person name="Pan D."/>
            <person name="Wu X."/>
        </authorList>
    </citation>
    <scope>NUCLEOTIDE SEQUENCE [LARGE SCALE GENOMIC DNA]</scope>
    <source>
        <strain evidence="2 3">JW-1</strain>
    </source>
</reference>
<dbReference type="KEGG" id="ltr:EVS81_14010"/>
<organism evidence="2 3">
    <name type="scientific">Leucobacter triazinivorans</name>
    <dbReference type="NCBI Taxonomy" id="1784719"/>
    <lineage>
        <taxon>Bacteria</taxon>
        <taxon>Bacillati</taxon>
        <taxon>Actinomycetota</taxon>
        <taxon>Actinomycetes</taxon>
        <taxon>Micrococcales</taxon>
        <taxon>Microbacteriaceae</taxon>
        <taxon>Leucobacter</taxon>
    </lineage>
</organism>
<keyword evidence="3" id="KW-1185">Reference proteome</keyword>
<name>A0A4P6KHP3_9MICO</name>
<gene>
    <name evidence="2" type="ORF">EVS81_14010</name>
</gene>